<feature type="domain" description="N-acetyltransferase" evidence="3">
    <location>
        <begin position="3"/>
        <end position="160"/>
    </location>
</feature>
<dbReference type="SUPFAM" id="SSF55729">
    <property type="entry name" value="Acyl-CoA N-acyltransferases (Nat)"/>
    <property type="match status" value="1"/>
</dbReference>
<dbReference type="InterPro" id="IPR050832">
    <property type="entry name" value="Bact_Acetyltransf"/>
</dbReference>
<dbReference type="Pfam" id="PF00583">
    <property type="entry name" value="Acetyltransf_1"/>
    <property type="match status" value="1"/>
</dbReference>
<comment type="caution">
    <text evidence="4">The sequence shown here is derived from an EMBL/GenBank/DDBJ whole genome shotgun (WGS) entry which is preliminary data.</text>
</comment>
<sequence>MEITIRFSEEQDFEKLIELDHRVWDAATTPADIVWNSVNEFRERNPEGSQIVAIVNGDVAGYLGYHASTPLKTNQHVMEIDIAVDKMYQGMGIGRKLLDKAIELAKERGNTKLSLRVLSTNKGALIFYKKCGFIEQGKLIKEFYIDGNYVDDVLMYRLIE</sequence>
<dbReference type="RefSeq" id="WP_231308055.1">
    <property type="nucleotide sequence ID" value="NZ_CP095550.1"/>
</dbReference>
<accession>A0ABW5BVA9</accession>
<name>A0ABW5BVA9_9BACI</name>
<evidence type="ECO:0000256" key="2">
    <source>
        <dbReference type="ARBA" id="ARBA00023315"/>
    </source>
</evidence>
<dbReference type="EC" id="2.3.-.-" evidence="4"/>
<proteinExistence type="predicted"/>
<organism evidence="4 5">
    <name type="scientific">Metabacillus endolithicus</name>
    <dbReference type="NCBI Taxonomy" id="1535204"/>
    <lineage>
        <taxon>Bacteria</taxon>
        <taxon>Bacillati</taxon>
        <taxon>Bacillota</taxon>
        <taxon>Bacilli</taxon>
        <taxon>Bacillales</taxon>
        <taxon>Bacillaceae</taxon>
        <taxon>Metabacillus</taxon>
    </lineage>
</organism>
<dbReference type="GO" id="GO:0016746">
    <property type="term" value="F:acyltransferase activity"/>
    <property type="evidence" value="ECO:0007669"/>
    <property type="project" value="UniProtKB-KW"/>
</dbReference>
<dbReference type="Gene3D" id="3.40.630.30">
    <property type="match status" value="1"/>
</dbReference>
<gene>
    <name evidence="4" type="ORF">ACFSKK_07845</name>
</gene>
<evidence type="ECO:0000256" key="1">
    <source>
        <dbReference type="ARBA" id="ARBA00022679"/>
    </source>
</evidence>
<dbReference type="EMBL" id="JBHUIK010000002">
    <property type="protein sequence ID" value="MFD2213584.1"/>
    <property type="molecule type" value="Genomic_DNA"/>
</dbReference>
<dbReference type="Proteomes" id="UP001597318">
    <property type="component" value="Unassembled WGS sequence"/>
</dbReference>
<evidence type="ECO:0000259" key="3">
    <source>
        <dbReference type="PROSITE" id="PS51186"/>
    </source>
</evidence>
<keyword evidence="1 4" id="KW-0808">Transferase</keyword>
<dbReference type="InterPro" id="IPR016181">
    <property type="entry name" value="Acyl_CoA_acyltransferase"/>
</dbReference>
<keyword evidence="2 4" id="KW-0012">Acyltransferase</keyword>
<evidence type="ECO:0000313" key="4">
    <source>
        <dbReference type="EMBL" id="MFD2213584.1"/>
    </source>
</evidence>
<dbReference type="PANTHER" id="PTHR43877">
    <property type="entry name" value="AMINOALKYLPHOSPHONATE N-ACETYLTRANSFERASE-RELATED-RELATED"/>
    <property type="match status" value="1"/>
</dbReference>
<reference evidence="5" key="1">
    <citation type="journal article" date="2019" name="Int. J. Syst. Evol. Microbiol.">
        <title>The Global Catalogue of Microorganisms (GCM) 10K type strain sequencing project: providing services to taxonomists for standard genome sequencing and annotation.</title>
        <authorList>
            <consortium name="The Broad Institute Genomics Platform"/>
            <consortium name="The Broad Institute Genome Sequencing Center for Infectious Disease"/>
            <person name="Wu L."/>
            <person name="Ma J."/>
        </authorList>
    </citation>
    <scope>NUCLEOTIDE SEQUENCE [LARGE SCALE GENOMIC DNA]</scope>
    <source>
        <strain evidence="5">CGMCC 1.15474</strain>
    </source>
</reference>
<evidence type="ECO:0000313" key="5">
    <source>
        <dbReference type="Proteomes" id="UP001597318"/>
    </source>
</evidence>
<dbReference type="CDD" id="cd04301">
    <property type="entry name" value="NAT_SF"/>
    <property type="match status" value="1"/>
</dbReference>
<protein>
    <submittedName>
        <fullName evidence="4">GNAT family N-acetyltransferase</fullName>
        <ecNumber evidence="4">2.3.-.-</ecNumber>
    </submittedName>
</protein>
<dbReference type="InterPro" id="IPR000182">
    <property type="entry name" value="GNAT_dom"/>
</dbReference>
<keyword evidence="5" id="KW-1185">Reference proteome</keyword>
<dbReference type="PROSITE" id="PS51186">
    <property type="entry name" value="GNAT"/>
    <property type="match status" value="1"/>
</dbReference>